<evidence type="ECO:0000313" key="1">
    <source>
        <dbReference type="EMBL" id="JAI00981.1"/>
    </source>
</evidence>
<reference evidence="1" key="1">
    <citation type="submission" date="2014-11" db="EMBL/GenBank/DDBJ databases">
        <authorList>
            <person name="Amaro Gonzalez C."/>
        </authorList>
    </citation>
    <scope>NUCLEOTIDE SEQUENCE</scope>
</reference>
<protein>
    <submittedName>
        <fullName evidence="1">Uncharacterized protein</fullName>
    </submittedName>
</protein>
<reference evidence="1" key="2">
    <citation type="journal article" date="2015" name="Fish Shellfish Immunol.">
        <title>Early steps in the European eel (Anguilla anguilla)-Vibrio vulnificus interaction in the gills: Role of the RtxA13 toxin.</title>
        <authorList>
            <person name="Callol A."/>
            <person name="Pajuelo D."/>
            <person name="Ebbesson L."/>
            <person name="Teles M."/>
            <person name="MacKenzie S."/>
            <person name="Amaro C."/>
        </authorList>
    </citation>
    <scope>NUCLEOTIDE SEQUENCE</scope>
</reference>
<organism evidence="1">
    <name type="scientific">Anguilla anguilla</name>
    <name type="common">European freshwater eel</name>
    <name type="synonym">Muraena anguilla</name>
    <dbReference type="NCBI Taxonomy" id="7936"/>
    <lineage>
        <taxon>Eukaryota</taxon>
        <taxon>Metazoa</taxon>
        <taxon>Chordata</taxon>
        <taxon>Craniata</taxon>
        <taxon>Vertebrata</taxon>
        <taxon>Euteleostomi</taxon>
        <taxon>Actinopterygii</taxon>
        <taxon>Neopterygii</taxon>
        <taxon>Teleostei</taxon>
        <taxon>Anguilliformes</taxon>
        <taxon>Anguillidae</taxon>
        <taxon>Anguilla</taxon>
    </lineage>
</organism>
<proteinExistence type="predicted"/>
<sequence length="129" mass="14654">MDNILPSPFPLHSATTPEKHVKNVHRGGKRLASHPSFFDGLFPSTIIQVSLLWVGQNLIGLRNQLEFLSFVGVLVRMIFQSKFSVCLLNFIQRGFWFYAKKVVVTGFPNHLDYSSFSTKELPTTPCLTR</sequence>
<name>A0A0E9XGL3_ANGAN</name>
<accession>A0A0E9XGL3</accession>
<dbReference type="AlphaFoldDB" id="A0A0E9XGL3"/>
<dbReference type="EMBL" id="GBXM01007597">
    <property type="protein sequence ID" value="JAI00981.1"/>
    <property type="molecule type" value="Transcribed_RNA"/>
</dbReference>